<organism evidence="1 2">
    <name type="scientific">Staphylococcus xylosus</name>
    <dbReference type="NCBI Taxonomy" id="1288"/>
    <lineage>
        <taxon>Bacteria</taxon>
        <taxon>Bacillati</taxon>
        <taxon>Bacillota</taxon>
        <taxon>Bacilli</taxon>
        <taxon>Bacillales</taxon>
        <taxon>Staphylococcaceae</taxon>
        <taxon>Staphylococcus</taxon>
    </lineage>
</organism>
<sequence length="118" mass="13801">MTKYMLKEPDNVGDTVRFPGEVFDVKRLKHSVKLRGMKETFKYIVVGEDELLSKKSLKARFTKGTYKSATPKRIFKTLIIIALYELSKEITYEIIVKKQANDMVEQPGYDEIDAWKKY</sequence>
<accession>A0A418IRC0</accession>
<proteinExistence type="predicted"/>
<protein>
    <submittedName>
        <fullName evidence="1">Uncharacterized protein</fullName>
    </submittedName>
</protein>
<dbReference type="NCBIfam" id="NF047427">
    <property type="entry name" value="phage_activ_RinB"/>
    <property type="match status" value="1"/>
</dbReference>
<reference evidence="1 2" key="1">
    <citation type="journal article" date="2016" name="Front. Microbiol.">
        <title>Comprehensive Phylogenetic Analysis of Bovine Non-aureus Staphylococci Species Based on Whole-Genome Sequencing.</title>
        <authorList>
            <person name="Naushad S."/>
            <person name="Barkema H.W."/>
            <person name="Luby C."/>
            <person name="Condas L.A."/>
            <person name="Nobrega D.B."/>
            <person name="Carson D.A."/>
            <person name="De Buck J."/>
        </authorList>
    </citation>
    <scope>NUCLEOTIDE SEQUENCE [LARGE SCALE GENOMIC DNA]</scope>
    <source>
        <strain evidence="1 2">SNUC 102</strain>
    </source>
</reference>
<evidence type="ECO:0000313" key="2">
    <source>
        <dbReference type="Proteomes" id="UP000285567"/>
    </source>
</evidence>
<dbReference type="AlphaFoldDB" id="A0A418IRC0"/>
<name>A0A418IRC0_STAXY</name>
<dbReference type="OrthoDB" id="2413300at2"/>
<keyword evidence="2" id="KW-1185">Reference proteome</keyword>
<dbReference type="EMBL" id="QXUL01000007">
    <property type="protein sequence ID" value="RIN12401.1"/>
    <property type="molecule type" value="Genomic_DNA"/>
</dbReference>
<comment type="caution">
    <text evidence="1">The sequence shown here is derived from an EMBL/GenBank/DDBJ whole genome shotgun (WGS) entry which is preliminary data.</text>
</comment>
<dbReference type="RefSeq" id="WP_107557833.1">
    <property type="nucleotide sequence ID" value="NZ_QXUL01000007.1"/>
</dbReference>
<evidence type="ECO:0000313" key="1">
    <source>
        <dbReference type="EMBL" id="RIN12401.1"/>
    </source>
</evidence>
<dbReference type="Proteomes" id="UP000285567">
    <property type="component" value="Unassembled WGS sequence"/>
</dbReference>
<gene>
    <name evidence="1" type="ORF">BU097_02415</name>
</gene>